<protein>
    <recommendedName>
        <fullName evidence="11">Nucleoside phosphorylase domain-containing protein</fullName>
    </recommendedName>
</protein>
<dbReference type="InterPro" id="IPR002110">
    <property type="entry name" value="Ankyrin_rpt"/>
</dbReference>
<dbReference type="InterPro" id="IPR000845">
    <property type="entry name" value="Nucleoside_phosphorylase_d"/>
</dbReference>
<dbReference type="InterPro" id="IPR035994">
    <property type="entry name" value="Nucleoside_phosphorylase_sf"/>
</dbReference>
<dbReference type="Pfam" id="PF22939">
    <property type="entry name" value="WHD_GPIID"/>
    <property type="match status" value="1"/>
</dbReference>
<dbReference type="Pfam" id="PF24883">
    <property type="entry name" value="NPHP3_N"/>
    <property type="match status" value="1"/>
</dbReference>
<dbReference type="Pfam" id="PF01048">
    <property type="entry name" value="PNP_UDP_1"/>
    <property type="match status" value="1"/>
</dbReference>
<feature type="coiled-coil region" evidence="4">
    <location>
        <begin position="327"/>
        <end position="354"/>
    </location>
</feature>
<feature type="domain" description="Nephrocystin 3-like N-terminal" evidence="8">
    <location>
        <begin position="383"/>
        <end position="543"/>
    </location>
</feature>
<evidence type="ECO:0000256" key="3">
    <source>
        <dbReference type="PROSITE-ProRule" id="PRU00023"/>
    </source>
</evidence>
<dbReference type="InterPro" id="IPR056884">
    <property type="entry name" value="NPHP3-like_N"/>
</dbReference>
<dbReference type="Proteomes" id="UP000736672">
    <property type="component" value="Unassembled WGS sequence"/>
</dbReference>
<feature type="region of interest" description="Disordered" evidence="5">
    <location>
        <begin position="1115"/>
        <end position="1136"/>
    </location>
</feature>
<evidence type="ECO:0000259" key="8">
    <source>
        <dbReference type="Pfam" id="PF24883"/>
    </source>
</evidence>
<dbReference type="Pfam" id="PF12796">
    <property type="entry name" value="Ank_2"/>
    <property type="match status" value="2"/>
</dbReference>
<dbReference type="PROSITE" id="PS50297">
    <property type="entry name" value="ANK_REP_REGION"/>
    <property type="match status" value="6"/>
</dbReference>
<feature type="domain" description="GPI inositol-deacylase winged helix" evidence="7">
    <location>
        <begin position="665"/>
        <end position="740"/>
    </location>
</feature>
<dbReference type="Gene3D" id="3.40.50.1580">
    <property type="entry name" value="Nucleoside phosphorylase domain"/>
    <property type="match status" value="1"/>
</dbReference>
<feature type="repeat" description="ANK" evidence="3">
    <location>
        <begin position="1164"/>
        <end position="1196"/>
    </location>
</feature>
<dbReference type="PANTHER" id="PTHR24166:SF48">
    <property type="entry name" value="PROTEIN VAPYRIN"/>
    <property type="match status" value="1"/>
</dbReference>
<dbReference type="InterPro" id="IPR050889">
    <property type="entry name" value="Dendritic_Spine_Reg/Scaffold"/>
</dbReference>
<evidence type="ECO:0000256" key="5">
    <source>
        <dbReference type="SAM" id="MobiDB-lite"/>
    </source>
</evidence>
<evidence type="ECO:0000256" key="4">
    <source>
        <dbReference type="SAM" id="Coils"/>
    </source>
</evidence>
<keyword evidence="4" id="KW-0175">Coiled coil</keyword>
<dbReference type="PRINTS" id="PR01415">
    <property type="entry name" value="ANKYRIN"/>
</dbReference>
<dbReference type="Gene3D" id="3.40.50.300">
    <property type="entry name" value="P-loop containing nucleotide triphosphate hydrolases"/>
    <property type="match status" value="1"/>
</dbReference>
<feature type="repeat" description="ANK" evidence="3">
    <location>
        <begin position="1033"/>
        <end position="1065"/>
    </location>
</feature>
<reference evidence="9" key="1">
    <citation type="journal article" date="2021" name="Nat. Commun.">
        <title>Genetic determinants of endophytism in the Arabidopsis root mycobiome.</title>
        <authorList>
            <person name="Mesny F."/>
            <person name="Miyauchi S."/>
            <person name="Thiergart T."/>
            <person name="Pickel B."/>
            <person name="Atanasova L."/>
            <person name="Karlsson M."/>
            <person name="Huettel B."/>
            <person name="Barry K.W."/>
            <person name="Haridas S."/>
            <person name="Chen C."/>
            <person name="Bauer D."/>
            <person name="Andreopoulos W."/>
            <person name="Pangilinan J."/>
            <person name="LaButti K."/>
            <person name="Riley R."/>
            <person name="Lipzen A."/>
            <person name="Clum A."/>
            <person name="Drula E."/>
            <person name="Henrissat B."/>
            <person name="Kohler A."/>
            <person name="Grigoriev I.V."/>
            <person name="Martin F.M."/>
            <person name="Hacquard S."/>
        </authorList>
    </citation>
    <scope>NUCLEOTIDE SEQUENCE</scope>
    <source>
        <strain evidence="9">FSSC 5 MPI-SDFR-AT-0091</strain>
    </source>
</reference>
<accession>A0A9P9JZX9</accession>
<keyword evidence="10" id="KW-1185">Reference proteome</keyword>
<dbReference type="InterPro" id="IPR054471">
    <property type="entry name" value="GPIID_WHD"/>
</dbReference>
<evidence type="ECO:0000259" key="7">
    <source>
        <dbReference type="Pfam" id="PF22939"/>
    </source>
</evidence>
<sequence>MSQLPPLEVRVVQPEDITVAIFYALTIELNAVKFILQEQLTSYPVIAGPDVPRYSYGRIGDHMVVLARGTQMGPVNAAVCAANIVQQFPSIRFALMIGIAGGIPSRAKDIRLGDVVVGIPGGSHPGVLQYDFGKYEQDESFVLKGCLNKPPSVLINACHRLEELEEEMGCSPHSVTLKYIGEKDSRYKRPSKDDILFKDGFHHVNAEGDCSECEAAGEEGIVSRRTRDEINQSLVHLGLILSGGGVVKNPKDRRRLRRGNEDAICFEMEAAGIVDQIPCLVIRGICDYADTHKNDDWHRYAAAAAAAYGKAVLANVTGQEVKAAGTAQDLMKTLKNVEGKLGEVEEHVDKLRQGNHQQKVLDWLGQEGWRHPQDDHFAKCDSGTGRWLLDSPQFNEWITETEKTLLCQGLPGAGKTVMASLVIDHLRRTAPEKTVVVYAYCDAGKRDQQKAVHILASLLRQLIEASPNMPECVQRFHSKNKGRQLGSVSAREFTDALIDTALLFSRVYVVIDALDESEDLSNLLPEISRMQQEVKANVLVTSRPDKRIEAMFDQYSSLEIRASDEDVSWYLEKRIAQHDVMKDELGEYAAEAKAALRETVKEKIMKVSDGIFLLARFHMDYVLEMTSPNRMRESIEMLPRGLAAYREIYLKTTQRIDNQPEEYCSLAKATLIWLVCAMRPITVPELREALAIKINTSSLDSGDFSTTNSIVGACKGLVTIGNDEVIQLLHHTAREYLNSNFGWLEEPSISGLAAVEAAERAKATAQRDITLKLLTYISFDTFEAGPCNDHNQYLERGESNRLYSYGSRHWGDHLKSSGPYVSDIVDLGTNSLLTRLLGSEKKWRSYIQAFSYGGLPHGNPISWDRSFPEGFTSLHLAAKCGVEPLVTALLGSHQVNAKDCQGRAPLSYAAEKGHVDVAMCLLKAGAHVDTRDLFDQTPLVYAAEEGHKEVIRCLLDNKADTERRNAYGRTPLALAVLGGDHAISEILLEGGADIEEKDTDDMTPLSLVAENGQATTVEYLLQKNAKAETRDDLGRTPLLQAVGKGHIEVVRVLLDWGVDIEAKDFKQRTALTEAVRNDHISLVKSLLQKGCDTEGRGLNGKTALLFAVKSDHEKTRSLRNRNNDSNPRFNSNIDQPGESAAEENFEMCQILLDNKANPNGTGVTGWSPLLEAERLGRADITRFLLRAGADPSLDSLSGITPLEVIRQGRRIRVDFIIEELLGDDISYCYLMPSAINDWVC</sequence>
<dbReference type="SUPFAM" id="SSF52540">
    <property type="entry name" value="P-loop containing nucleoside triphosphate hydrolases"/>
    <property type="match status" value="1"/>
</dbReference>
<evidence type="ECO:0000256" key="2">
    <source>
        <dbReference type="ARBA" id="ARBA00023043"/>
    </source>
</evidence>
<dbReference type="InterPro" id="IPR036770">
    <property type="entry name" value="Ankyrin_rpt-contain_sf"/>
</dbReference>
<keyword evidence="1" id="KW-0677">Repeat</keyword>
<comment type="caution">
    <text evidence="9">The sequence shown here is derived from an EMBL/GenBank/DDBJ whole genome shotgun (WGS) entry which is preliminary data.</text>
</comment>
<keyword evidence="2 3" id="KW-0040">ANK repeat</keyword>
<evidence type="ECO:0008006" key="11">
    <source>
        <dbReference type="Google" id="ProtNLM"/>
    </source>
</evidence>
<feature type="domain" description="Nucleoside phosphorylase" evidence="6">
    <location>
        <begin position="32"/>
        <end position="119"/>
    </location>
</feature>
<dbReference type="GO" id="GO:0009116">
    <property type="term" value="P:nucleoside metabolic process"/>
    <property type="evidence" value="ECO:0007669"/>
    <property type="project" value="InterPro"/>
</dbReference>
<evidence type="ECO:0000256" key="1">
    <source>
        <dbReference type="ARBA" id="ARBA00022737"/>
    </source>
</evidence>
<dbReference type="GO" id="GO:0003824">
    <property type="term" value="F:catalytic activity"/>
    <property type="evidence" value="ECO:0007669"/>
    <property type="project" value="InterPro"/>
</dbReference>
<dbReference type="SUPFAM" id="SSF53167">
    <property type="entry name" value="Purine and uridine phosphorylases"/>
    <property type="match status" value="1"/>
</dbReference>
<evidence type="ECO:0000313" key="10">
    <source>
        <dbReference type="Proteomes" id="UP000736672"/>
    </source>
</evidence>
<gene>
    <name evidence="9" type="ORF">B0J15DRAFT_503862</name>
</gene>
<dbReference type="PROSITE" id="PS50088">
    <property type="entry name" value="ANK_REPEAT"/>
    <property type="match status" value="6"/>
</dbReference>
<dbReference type="Gene3D" id="1.25.40.20">
    <property type="entry name" value="Ankyrin repeat-containing domain"/>
    <property type="match status" value="3"/>
</dbReference>
<feature type="repeat" description="ANK" evidence="3">
    <location>
        <begin position="934"/>
        <end position="966"/>
    </location>
</feature>
<evidence type="ECO:0000313" key="9">
    <source>
        <dbReference type="EMBL" id="KAH7235064.1"/>
    </source>
</evidence>
<organism evidence="9 10">
    <name type="scientific">Fusarium solani</name>
    <name type="common">Filamentous fungus</name>
    <dbReference type="NCBI Taxonomy" id="169388"/>
    <lineage>
        <taxon>Eukaryota</taxon>
        <taxon>Fungi</taxon>
        <taxon>Dikarya</taxon>
        <taxon>Ascomycota</taxon>
        <taxon>Pezizomycotina</taxon>
        <taxon>Sordariomycetes</taxon>
        <taxon>Hypocreomycetidae</taxon>
        <taxon>Hypocreales</taxon>
        <taxon>Nectriaceae</taxon>
        <taxon>Fusarium</taxon>
        <taxon>Fusarium solani species complex</taxon>
    </lineage>
</organism>
<name>A0A9P9JZX9_FUSSL</name>
<feature type="repeat" description="ANK" evidence="3">
    <location>
        <begin position="967"/>
        <end position="999"/>
    </location>
</feature>
<dbReference type="SMART" id="SM00248">
    <property type="entry name" value="ANK"/>
    <property type="match status" value="9"/>
</dbReference>
<feature type="repeat" description="ANK" evidence="3">
    <location>
        <begin position="1000"/>
        <end position="1032"/>
    </location>
</feature>
<dbReference type="AlphaFoldDB" id="A0A9P9JZX9"/>
<dbReference type="Pfam" id="PF00023">
    <property type="entry name" value="Ank"/>
    <property type="match status" value="2"/>
</dbReference>
<feature type="repeat" description="ANK" evidence="3">
    <location>
        <begin position="901"/>
        <end position="933"/>
    </location>
</feature>
<dbReference type="PANTHER" id="PTHR24166">
    <property type="entry name" value="ROLLING PEBBLES, ISOFORM B"/>
    <property type="match status" value="1"/>
</dbReference>
<dbReference type="InterPro" id="IPR027417">
    <property type="entry name" value="P-loop_NTPase"/>
</dbReference>
<dbReference type="EMBL" id="JAGTJS010000024">
    <property type="protein sequence ID" value="KAH7235064.1"/>
    <property type="molecule type" value="Genomic_DNA"/>
</dbReference>
<dbReference type="SUPFAM" id="SSF48403">
    <property type="entry name" value="Ankyrin repeat"/>
    <property type="match status" value="1"/>
</dbReference>
<feature type="compositionally biased region" description="Polar residues" evidence="5">
    <location>
        <begin position="1123"/>
        <end position="1134"/>
    </location>
</feature>
<evidence type="ECO:0000259" key="6">
    <source>
        <dbReference type="Pfam" id="PF01048"/>
    </source>
</evidence>
<dbReference type="OrthoDB" id="1577640at2759"/>
<proteinExistence type="predicted"/>